<proteinExistence type="predicted"/>
<name>A0ABP8NCB4_9BACT</name>
<dbReference type="Pfam" id="PF13430">
    <property type="entry name" value="DUF4112"/>
    <property type="match status" value="1"/>
</dbReference>
<dbReference type="Proteomes" id="UP001500840">
    <property type="component" value="Unassembled WGS sequence"/>
</dbReference>
<keyword evidence="2" id="KW-1185">Reference proteome</keyword>
<accession>A0ABP8NCB4</accession>
<evidence type="ECO:0000313" key="2">
    <source>
        <dbReference type="Proteomes" id="UP001500840"/>
    </source>
</evidence>
<evidence type="ECO:0000313" key="1">
    <source>
        <dbReference type="EMBL" id="GAA4464786.1"/>
    </source>
</evidence>
<protein>
    <submittedName>
        <fullName evidence="1">DUF4112 domain-containing protein</fullName>
    </submittedName>
</protein>
<dbReference type="PANTHER" id="PTHR35519:SF2">
    <property type="entry name" value="PH DOMAIN PROTEIN"/>
    <property type="match status" value="1"/>
</dbReference>
<comment type="caution">
    <text evidence="1">The sequence shown here is derived from an EMBL/GenBank/DDBJ whole genome shotgun (WGS) entry which is preliminary data.</text>
</comment>
<dbReference type="PANTHER" id="PTHR35519">
    <property type="entry name" value="MEMBRANE PROTEINS"/>
    <property type="match status" value="1"/>
</dbReference>
<sequence length="131" mass="14645">MPNAAPNDRSQNPDLEKLHRFASMLDDRFHIPGTNIRFGLDSLIGLIPGIGDAATAASHGYLFWHAFRLGVRKRVFWKMLFNALLDMLGGAIPVVGDIFDVYWKSNRRNADLIVRELKKQGQLGGGRSPKT</sequence>
<dbReference type="EMBL" id="BAABGA010000072">
    <property type="protein sequence ID" value="GAA4464786.1"/>
    <property type="molecule type" value="Genomic_DNA"/>
</dbReference>
<reference evidence="2" key="1">
    <citation type="journal article" date="2019" name="Int. J. Syst. Evol. Microbiol.">
        <title>The Global Catalogue of Microorganisms (GCM) 10K type strain sequencing project: providing services to taxonomists for standard genome sequencing and annotation.</title>
        <authorList>
            <consortium name="The Broad Institute Genomics Platform"/>
            <consortium name="The Broad Institute Genome Sequencing Center for Infectious Disease"/>
            <person name="Wu L."/>
            <person name="Ma J."/>
        </authorList>
    </citation>
    <scope>NUCLEOTIDE SEQUENCE [LARGE SCALE GENOMIC DNA]</scope>
    <source>
        <strain evidence="2">JCM 17759</strain>
    </source>
</reference>
<dbReference type="RefSeq" id="WP_345326716.1">
    <property type="nucleotide sequence ID" value="NZ_BAABGA010000072.1"/>
</dbReference>
<dbReference type="InterPro" id="IPR025187">
    <property type="entry name" value="DUF4112"/>
</dbReference>
<organism evidence="1 2">
    <name type="scientific">Novipirellula rosea</name>
    <dbReference type="NCBI Taxonomy" id="1031540"/>
    <lineage>
        <taxon>Bacteria</taxon>
        <taxon>Pseudomonadati</taxon>
        <taxon>Planctomycetota</taxon>
        <taxon>Planctomycetia</taxon>
        <taxon>Pirellulales</taxon>
        <taxon>Pirellulaceae</taxon>
        <taxon>Novipirellula</taxon>
    </lineage>
</organism>
<gene>
    <name evidence="1" type="ORF">GCM10023156_51620</name>
</gene>